<proteinExistence type="inferred from homology"/>
<dbReference type="PROSITE" id="PS51178">
    <property type="entry name" value="PASTA"/>
    <property type="match status" value="1"/>
</dbReference>
<dbReference type="PANTHER" id="PTHR30627">
    <property type="entry name" value="PEPTIDOGLYCAN D,D-TRANSPEPTIDASE"/>
    <property type="match status" value="1"/>
</dbReference>
<evidence type="ECO:0000313" key="11">
    <source>
        <dbReference type="EMBL" id="OZC04753.1"/>
    </source>
</evidence>
<evidence type="ECO:0000256" key="4">
    <source>
        <dbReference type="ARBA" id="ARBA00022645"/>
    </source>
</evidence>
<accession>A0A259U408</accession>
<dbReference type="SUPFAM" id="SSF54184">
    <property type="entry name" value="Penicillin-binding protein 2x (pbp-2x), c-terminal domain"/>
    <property type="match status" value="1"/>
</dbReference>
<evidence type="ECO:0000313" key="12">
    <source>
        <dbReference type="Proteomes" id="UP000216446"/>
    </source>
</evidence>
<dbReference type="InterPro" id="IPR012338">
    <property type="entry name" value="Beta-lactam/transpept-like"/>
</dbReference>
<gene>
    <name evidence="11" type="ORF">BSZ36_14590</name>
</gene>
<dbReference type="PROSITE" id="PS00337">
    <property type="entry name" value="BETA_LACTAMASE_D"/>
    <property type="match status" value="1"/>
</dbReference>
<comment type="catalytic activity">
    <reaction evidence="9">
        <text>a beta-lactam + H2O = a substituted beta-amino acid</text>
        <dbReference type="Rhea" id="RHEA:20401"/>
        <dbReference type="ChEBI" id="CHEBI:15377"/>
        <dbReference type="ChEBI" id="CHEBI:35627"/>
        <dbReference type="ChEBI" id="CHEBI:140347"/>
        <dbReference type="EC" id="3.5.2.6"/>
    </reaction>
</comment>
<dbReference type="InterPro" id="IPR036138">
    <property type="entry name" value="PBP_dimer_sf"/>
</dbReference>
<name>A0A259U408_9BACT</name>
<dbReference type="CDD" id="cd06575">
    <property type="entry name" value="PASTA_Pbp2x-like_2"/>
    <property type="match status" value="1"/>
</dbReference>
<evidence type="ECO:0000256" key="9">
    <source>
        <dbReference type="RuleBase" id="RU361140"/>
    </source>
</evidence>
<dbReference type="Pfam" id="PF03793">
    <property type="entry name" value="PASTA"/>
    <property type="match status" value="1"/>
</dbReference>
<dbReference type="GO" id="GO:0008658">
    <property type="term" value="F:penicillin binding"/>
    <property type="evidence" value="ECO:0007669"/>
    <property type="project" value="InterPro"/>
</dbReference>
<dbReference type="Gene3D" id="3.30.450.330">
    <property type="match status" value="1"/>
</dbReference>
<evidence type="ECO:0000259" key="10">
    <source>
        <dbReference type="PROSITE" id="PS51178"/>
    </source>
</evidence>
<evidence type="ECO:0000256" key="5">
    <source>
        <dbReference type="ARBA" id="ARBA00022729"/>
    </source>
</evidence>
<keyword evidence="7" id="KW-0472">Membrane</keyword>
<dbReference type="Gene3D" id="3.40.710.10">
    <property type="entry name" value="DD-peptidase/beta-lactamase superfamily"/>
    <property type="match status" value="1"/>
</dbReference>
<dbReference type="SUPFAM" id="SSF56519">
    <property type="entry name" value="Penicillin binding protein dimerisation domain"/>
    <property type="match status" value="1"/>
</dbReference>
<comment type="caution">
    <text evidence="11">The sequence shown here is derived from an EMBL/GenBank/DDBJ whole genome shotgun (WGS) entry which is preliminary data.</text>
</comment>
<feature type="domain" description="PASTA" evidence="10">
    <location>
        <begin position="638"/>
        <end position="695"/>
    </location>
</feature>
<protein>
    <recommendedName>
        <fullName evidence="3 9">Beta-lactamase</fullName>
        <ecNumber evidence="3 9">3.5.2.6</ecNumber>
    </recommendedName>
</protein>
<dbReference type="PANTHER" id="PTHR30627:SF1">
    <property type="entry name" value="PEPTIDOGLYCAN D,D-TRANSPEPTIDASE FTSI"/>
    <property type="match status" value="1"/>
</dbReference>
<dbReference type="GO" id="GO:0008800">
    <property type="term" value="F:beta-lactamase activity"/>
    <property type="evidence" value="ECO:0007669"/>
    <property type="project" value="UniProtKB-UniRule"/>
</dbReference>
<dbReference type="SUPFAM" id="SSF56601">
    <property type="entry name" value="beta-lactamase/transpeptidase-like"/>
    <property type="match status" value="1"/>
</dbReference>
<comment type="similarity">
    <text evidence="2 9">Belongs to the class-D beta-lactamase family.</text>
</comment>
<dbReference type="GO" id="GO:0004180">
    <property type="term" value="F:carboxypeptidase activity"/>
    <property type="evidence" value="ECO:0007669"/>
    <property type="project" value="UniProtKB-KW"/>
</dbReference>
<dbReference type="EMBL" id="MQWB01000001">
    <property type="protein sequence ID" value="OZC04753.1"/>
    <property type="molecule type" value="Genomic_DNA"/>
</dbReference>
<keyword evidence="12" id="KW-1185">Reference proteome</keyword>
<evidence type="ECO:0000256" key="7">
    <source>
        <dbReference type="ARBA" id="ARBA00023136"/>
    </source>
</evidence>
<keyword evidence="4" id="KW-0645">Protease</keyword>
<dbReference type="EC" id="3.5.2.6" evidence="3 9"/>
<keyword evidence="6 9" id="KW-0378">Hydrolase</keyword>
<keyword evidence="4" id="KW-0121">Carboxypeptidase</keyword>
<evidence type="ECO:0000256" key="1">
    <source>
        <dbReference type="ARBA" id="ARBA00004370"/>
    </source>
</evidence>
<dbReference type="Proteomes" id="UP000216446">
    <property type="component" value="Unassembled WGS sequence"/>
</dbReference>
<dbReference type="InterPro" id="IPR002137">
    <property type="entry name" value="Beta-lactam_class-D_AS"/>
</dbReference>
<sequence>MLNRLYVVLGVVLLLPLAVVAQIVRLHVVDGGELRAEGTKQAESFVELPAQRGAILDRAGRVLVQNTATFEVNADPTVAGFAEREAELTDLLGRLTGKSGEHYRRKIRDRASRQYVRLVPRLGEAEKDELDRADIPGLLITGSFARRYTYGRTGAHVLGHVDRDLRGIAGVEAQHNGPLAGRPGRQAVQRDMRGRVKAIVGGNVVEPENGETVVLTLDLVRQSILEEELARGVANAGARWGTAIAMDPRTGAILALANAPTFDPNNAGSFSQAARRNHAVADKIEPGSTFKLVTAIAALESRAMDLDDTIETGEGWAYIKGRTIRDTKAHGTITLSDAIKVSSNVAMARTAEKTGASAFYRTARALGFGQSTLSDLPGEVPGTLRRPEDWGSQTLTSMAYGYSVETTPMQMLTAYAALANGGLLVRPHVVSERRDVRGDVTWSAPVDSVRRAFSERTARLLRPAFERVVKEEGGTAKAARVDGLSIAGKTGTARSAVGGSYTAGVYRASFAGMFPADNPEVVMYILLDRPTNGYGGGAVAAPIFGAVAARWIGTFPSVAQRVAPAADLPSRPTAQLPRIGGMPAPLALARLRAEGFGVKLPRRAGWATPVVYHEAAYGDEARVDRTVKLDASPEAQAAEAPGAMPDVRGMSTRRALAWLRASGVRVRLKGSGVIRRQSVAPGAPLPASVSLTANR</sequence>
<dbReference type="FunCoup" id="A0A259U408">
    <property type="interactions" value="196"/>
</dbReference>
<dbReference type="InterPro" id="IPR001460">
    <property type="entry name" value="PCN-bd_Tpept"/>
</dbReference>
<organism evidence="11 12">
    <name type="scientific">Rubricoccus marinus</name>
    <dbReference type="NCBI Taxonomy" id="716817"/>
    <lineage>
        <taxon>Bacteria</taxon>
        <taxon>Pseudomonadati</taxon>
        <taxon>Rhodothermota</taxon>
        <taxon>Rhodothermia</taxon>
        <taxon>Rhodothermales</taxon>
        <taxon>Rubricoccaceae</taxon>
        <taxon>Rubricoccus</taxon>
    </lineage>
</organism>
<dbReference type="InParanoid" id="A0A259U408"/>
<dbReference type="Pfam" id="PF00905">
    <property type="entry name" value="Transpeptidase"/>
    <property type="match status" value="1"/>
</dbReference>
<dbReference type="SMART" id="SM00740">
    <property type="entry name" value="PASTA"/>
    <property type="match status" value="1"/>
</dbReference>
<reference evidence="11 12" key="1">
    <citation type="submission" date="2016-11" db="EMBL/GenBank/DDBJ databases">
        <title>Study of marine rhodopsin-containing bacteria.</title>
        <authorList>
            <person name="Yoshizawa S."/>
            <person name="Kumagai Y."/>
            <person name="Kogure K."/>
        </authorList>
    </citation>
    <scope>NUCLEOTIDE SEQUENCE [LARGE SCALE GENOMIC DNA]</scope>
    <source>
        <strain evidence="11 12">SG-29</strain>
    </source>
</reference>
<comment type="subcellular location">
    <subcellularLocation>
        <location evidence="1">Membrane</location>
    </subcellularLocation>
</comment>
<keyword evidence="8 9" id="KW-0046">Antibiotic resistance</keyword>
<evidence type="ECO:0000256" key="6">
    <source>
        <dbReference type="ARBA" id="ARBA00022801"/>
    </source>
</evidence>
<dbReference type="GO" id="GO:0046677">
    <property type="term" value="P:response to antibiotic"/>
    <property type="evidence" value="ECO:0007669"/>
    <property type="project" value="UniProtKB-UniRule"/>
</dbReference>
<evidence type="ECO:0000256" key="8">
    <source>
        <dbReference type="ARBA" id="ARBA00023251"/>
    </source>
</evidence>
<dbReference type="AlphaFoldDB" id="A0A259U408"/>
<dbReference type="GO" id="GO:0005886">
    <property type="term" value="C:plasma membrane"/>
    <property type="evidence" value="ECO:0007669"/>
    <property type="project" value="TreeGrafter"/>
</dbReference>
<dbReference type="InterPro" id="IPR005543">
    <property type="entry name" value="PASTA_dom"/>
</dbReference>
<dbReference type="GO" id="GO:0017001">
    <property type="term" value="P:antibiotic catabolic process"/>
    <property type="evidence" value="ECO:0007669"/>
    <property type="project" value="InterPro"/>
</dbReference>
<dbReference type="Gene3D" id="3.90.1310.10">
    <property type="entry name" value="Penicillin-binding protein 2a (Domain 2)"/>
    <property type="match status" value="1"/>
</dbReference>
<evidence type="ECO:0000256" key="3">
    <source>
        <dbReference type="ARBA" id="ARBA00012865"/>
    </source>
</evidence>
<keyword evidence="5" id="KW-0732">Signal</keyword>
<dbReference type="InterPro" id="IPR005311">
    <property type="entry name" value="PBP_dimer"/>
</dbReference>
<dbReference type="GO" id="GO:0071555">
    <property type="term" value="P:cell wall organization"/>
    <property type="evidence" value="ECO:0007669"/>
    <property type="project" value="TreeGrafter"/>
</dbReference>
<dbReference type="Pfam" id="PF03717">
    <property type="entry name" value="PBP_dimer"/>
    <property type="match status" value="1"/>
</dbReference>
<dbReference type="InterPro" id="IPR050515">
    <property type="entry name" value="Beta-lactam/transpept"/>
</dbReference>
<evidence type="ECO:0000256" key="2">
    <source>
        <dbReference type="ARBA" id="ARBA00007898"/>
    </source>
</evidence>
<dbReference type="OrthoDB" id="9804124at2"/>